<evidence type="ECO:0000256" key="1">
    <source>
        <dbReference type="SAM" id="Phobius"/>
    </source>
</evidence>
<reference evidence="3" key="1">
    <citation type="submission" date="2016-10" db="EMBL/GenBank/DDBJ databases">
        <authorList>
            <person name="Varghese N."/>
            <person name="Submissions S."/>
        </authorList>
    </citation>
    <scope>NUCLEOTIDE SEQUENCE [LARGE SCALE GENOMIC DNA]</scope>
    <source>
        <strain evidence="3">CGMCC 4.5579</strain>
    </source>
</reference>
<keyword evidence="1" id="KW-0812">Transmembrane</keyword>
<dbReference type="AlphaFoldDB" id="A0A1I5SIJ2"/>
<keyword evidence="1" id="KW-1133">Transmembrane helix</keyword>
<feature type="transmembrane region" description="Helical" evidence="1">
    <location>
        <begin position="295"/>
        <end position="319"/>
    </location>
</feature>
<feature type="transmembrane region" description="Helical" evidence="1">
    <location>
        <begin position="121"/>
        <end position="150"/>
    </location>
</feature>
<feature type="transmembrane region" description="Helical" evidence="1">
    <location>
        <begin position="507"/>
        <end position="525"/>
    </location>
</feature>
<evidence type="ECO:0000313" key="2">
    <source>
        <dbReference type="EMBL" id="SFP70166.1"/>
    </source>
</evidence>
<protein>
    <submittedName>
        <fullName evidence="2">ABC-2 type transport system permease protein</fullName>
    </submittedName>
</protein>
<dbReference type="EMBL" id="FOWW01000003">
    <property type="protein sequence ID" value="SFP70166.1"/>
    <property type="molecule type" value="Genomic_DNA"/>
</dbReference>
<feature type="transmembrane region" description="Helical" evidence="1">
    <location>
        <begin position="81"/>
        <end position="100"/>
    </location>
</feature>
<feature type="transmembrane region" description="Helical" evidence="1">
    <location>
        <begin position="20"/>
        <end position="40"/>
    </location>
</feature>
<keyword evidence="3" id="KW-1185">Reference proteome</keyword>
<dbReference type="OrthoDB" id="2014935at2"/>
<proteinExistence type="predicted"/>
<gene>
    <name evidence="2" type="ORF">SAMN05421810_103144</name>
</gene>
<name>A0A1I5SIJ2_9PSEU</name>
<feature type="transmembrane region" description="Helical" evidence="1">
    <location>
        <begin position="190"/>
        <end position="208"/>
    </location>
</feature>
<feature type="transmembrane region" description="Helical" evidence="1">
    <location>
        <begin position="339"/>
        <end position="360"/>
    </location>
</feature>
<keyword evidence="1" id="KW-0472">Membrane</keyword>
<dbReference type="STRING" id="587909.SAMN05421810_103144"/>
<feature type="transmembrane region" description="Helical" evidence="1">
    <location>
        <begin position="393"/>
        <end position="417"/>
    </location>
</feature>
<dbReference type="Proteomes" id="UP000198727">
    <property type="component" value="Unassembled WGS sequence"/>
</dbReference>
<organism evidence="2 3">
    <name type="scientific">Amycolatopsis arida</name>
    <dbReference type="NCBI Taxonomy" id="587909"/>
    <lineage>
        <taxon>Bacteria</taxon>
        <taxon>Bacillati</taxon>
        <taxon>Actinomycetota</taxon>
        <taxon>Actinomycetes</taxon>
        <taxon>Pseudonocardiales</taxon>
        <taxon>Pseudonocardiaceae</taxon>
        <taxon>Amycolatopsis</taxon>
    </lineage>
</organism>
<dbReference type="RefSeq" id="WP_092529831.1">
    <property type="nucleotide sequence ID" value="NZ_FOWW01000003.1"/>
</dbReference>
<feature type="transmembrane region" description="Helical" evidence="1">
    <location>
        <begin position="458"/>
        <end position="479"/>
    </location>
</feature>
<evidence type="ECO:0000313" key="3">
    <source>
        <dbReference type="Proteomes" id="UP000198727"/>
    </source>
</evidence>
<feature type="transmembrane region" description="Helical" evidence="1">
    <location>
        <begin position="236"/>
        <end position="257"/>
    </location>
</feature>
<accession>A0A1I5SIJ2</accession>
<feature type="transmembrane region" description="Helical" evidence="1">
    <location>
        <begin position="429"/>
        <end position="451"/>
    </location>
</feature>
<sequence>MSPILGTRHLVRLALRRDRIVLPIWVVLIGTVPASMARTYEQFFQSEADRAGLTANMAANPSIAVLYGPAYDLSTAGGFTAWRIGVFVALFTGLMAIFTVTRHTRAEEDTGRGELIGSAVVGRFAMLTAAVLVAGGASVTIGLVQALALIGAGLPAGGAFVFGAATAVTGLVLTGVAAVTAQIAEYSRTANGMASAVLGIAFLVRAVGDSSEATWLSWLSPLGWAHLARPFTGDRWAVIALGLAAAVAAGAVGYALLPRRDFDAGLVRPRPGAATAAPWLGSPLALAWRLHRGALIGWTVVFVAGGAVMGSIADGISALATDNEQAQEIFARMGGSDALVEAFLAVIVGMFGMLVAVYGVQATLRMRAEEVAVRAEPLLATRVSRLRWTWSHLAFAFLGTAWLTLVAGLAVGLTHGLRAGDVPGALGDVLAGTVVQLPAVWLIVGIATLLFGLLPKQVVAVAWAVVALAVLLSLFGPILDLPRVVVDASPFAHVPKLPGAELTVAPLVWLAALATVALAVGLGSFRRRDVG</sequence>
<feature type="transmembrane region" description="Helical" evidence="1">
    <location>
        <begin position="156"/>
        <end position="178"/>
    </location>
</feature>